<feature type="domain" description="XdhC- CoxI" evidence="1">
    <location>
        <begin position="11"/>
        <end position="78"/>
    </location>
</feature>
<dbReference type="AlphaFoldDB" id="A0A6J5YM45"/>
<dbReference type="PANTHER" id="PTHR30388:SF4">
    <property type="entry name" value="MOLYBDENUM COFACTOR INSERTION CHAPERONE PAOD"/>
    <property type="match status" value="1"/>
</dbReference>
<dbReference type="InterPro" id="IPR052698">
    <property type="entry name" value="MoCofactor_Util/Proc"/>
</dbReference>
<proteinExistence type="predicted"/>
<dbReference type="Gene3D" id="3.40.50.720">
    <property type="entry name" value="NAD(P)-binding Rossmann-like Domain"/>
    <property type="match status" value="1"/>
</dbReference>
<evidence type="ECO:0000313" key="4">
    <source>
        <dbReference type="EMBL" id="CAB4950284.1"/>
    </source>
</evidence>
<feature type="domain" description="XdhC- CoxI" evidence="1">
    <location>
        <begin position="123"/>
        <end position="186"/>
    </location>
</feature>
<gene>
    <name evidence="3" type="ORF">UFOPK1392_02555</name>
    <name evidence="4" type="ORF">UFOPK3733_01829</name>
</gene>
<dbReference type="Pfam" id="PF02625">
    <property type="entry name" value="XdhC_CoxI"/>
    <property type="match status" value="2"/>
</dbReference>
<reference evidence="3" key="1">
    <citation type="submission" date="2020-05" db="EMBL/GenBank/DDBJ databases">
        <authorList>
            <person name="Chiriac C."/>
            <person name="Salcher M."/>
            <person name="Ghai R."/>
            <person name="Kavagutti S V."/>
        </authorList>
    </citation>
    <scope>NUCLEOTIDE SEQUENCE</scope>
</reference>
<sequence>MKEILNDLDRWRAAGRRVVVARVVDIEGSGPRLPGASMAVSEDGEVAGSVSGGCVEGAVVAEALDLLASGERRLVTFGYSDDDAFAVGLTCGGTVHLFLEPLSQPDDEPGTALFDQWRSAVLDQRPVAIATVITSVVDGPAVGAKVLVGEGFEPIGSLGTADLDRVVIRDTIGELAGGRTGVRHYGSHGEAREETVSVFVESFAPPPNMLIFGAVDFTGALVRVAKVLGYRVTVCDAREVFATHRRFPLADEIEVDWPHRLLERIGDRLGQRDAICVLTHDHKFDIPAIIAALATDVGYLGAMGSRRTNAERLLRLAEAGADMDAVASRLHAPIGLDLGGRTPEETAISICAEIIAARTGRPAASLSGTDGPIH</sequence>
<dbReference type="InterPro" id="IPR003777">
    <property type="entry name" value="XdhC_CoxI"/>
</dbReference>
<dbReference type="InterPro" id="IPR027051">
    <property type="entry name" value="XdhC_Rossmann_dom"/>
</dbReference>
<feature type="domain" description="XdhC Rossmann" evidence="2">
    <location>
        <begin position="209"/>
        <end position="354"/>
    </location>
</feature>
<protein>
    <submittedName>
        <fullName evidence="3">Unannotated protein</fullName>
    </submittedName>
</protein>
<name>A0A6J5YM45_9ZZZZ</name>
<organism evidence="3">
    <name type="scientific">freshwater metagenome</name>
    <dbReference type="NCBI Taxonomy" id="449393"/>
    <lineage>
        <taxon>unclassified sequences</taxon>
        <taxon>metagenomes</taxon>
        <taxon>ecological metagenomes</taxon>
    </lineage>
</organism>
<dbReference type="EMBL" id="CAFBNC010000121">
    <property type="protein sequence ID" value="CAB4950284.1"/>
    <property type="molecule type" value="Genomic_DNA"/>
</dbReference>
<accession>A0A6J5YM45</accession>
<dbReference type="Pfam" id="PF13478">
    <property type="entry name" value="XdhC_C"/>
    <property type="match status" value="1"/>
</dbReference>
<dbReference type="EMBL" id="CAEMXZ010000218">
    <property type="protein sequence ID" value="CAB4324779.1"/>
    <property type="molecule type" value="Genomic_DNA"/>
</dbReference>
<evidence type="ECO:0000259" key="1">
    <source>
        <dbReference type="Pfam" id="PF02625"/>
    </source>
</evidence>
<evidence type="ECO:0000313" key="3">
    <source>
        <dbReference type="EMBL" id="CAB4324779.1"/>
    </source>
</evidence>
<evidence type="ECO:0000259" key="2">
    <source>
        <dbReference type="Pfam" id="PF13478"/>
    </source>
</evidence>
<dbReference type="PANTHER" id="PTHR30388">
    <property type="entry name" value="ALDEHYDE OXIDOREDUCTASE MOLYBDENUM COFACTOR ASSEMBLY PROTEIN"/>
    <property type="match status" value="1"/>
</dbReference>